<dbReference type="RefSeq" id="WP_282591920.1">
    <property type="nucleotide sequence ID" value="NZ_JAPAAF010000015.1"/>
</dbReference>
<keyword evidence="2" id="KW-1185">Reference proteome</keyword>
<dbReference type="EMBL" id="JAPAAF010000015">
    <property type="protein sequence ID" value="MCW0483318.1"/>
    <property type="molecule type" value="Genomic_DNA"/>
</dbReference>
<evidence type="ECO:0000313" key="2">
    <source>
        <dbReference type="Proteomes" id="UP001163821"/>
    </source>
</evidence>
<evidence type="ECO:0000313" key="1">
    <source>
        <dbReference type="EMBL" id="MCW0483318.1"/>
    </source>
</evidence>
<dbReference type="Proteomes" id="UP001163821">
    <property type="component" value="Unassembled WGS sequence"/>
</dbReference>
<sequence>MGHDVRIIGKHNLDTSSLEALAITLSKSLEVSIKYGYNDKFDYNPDGKYRKASWELVQLGEIIYPDACTTIWLTDEYFPIHQLIKKQGNNIYDLPCFKLDYIQREIIEAMNNICFELRDWENDYNWGVIFNNTFHNDFNYFYPRWWSFCNAFMEDQTGSWDHIYNTAMYKHRKDVFQFFSCMDVSEAVYLDDQGETAGLAVDFYDWETIVSELNTKFKDTTLHVSDFMKQRKLLPKGKYPLAFYDDFADLKG</sequence>
<reference evidence="1" key="1">
    <citation type="submission" date="2022-10" db="EMBL/GenBank/DDBJ databases">
        <title>Gaoshiqiia sediminis gen. nov., sp. nov., isolated from coastal sediment.</title>
        <authorList>
            <person name="Yu W.X."/>
            <person name="Mu D.S."/>
            <person name="Du J.Z."/>
            <person name="Liang Y.Q."/>
        </authorList>
    </citation>
    <scope>NUCLEOTIDE SEQUENCE</scope>
    <source>
        <strain evidence="1">A06</strain>
    </source>
</reference>
<proteinExistence type="predicted"/>
<dbReference type="AlphaFoldDB" id="A0AA42C5X3"/>
<name>A0AA42C5X3_9BACT</name>
<organism evidence="1 2">
    <name type="scientific">Gaoshiqia sediminis</name>
    <dbReference type="NCBI Taxonomy" id="2986998"/>
    <lineage>
        <taxon>Bacteria</taxon>
        <taxon>Pseudomonadati</taxon>
        <taxon>Bacteroidota</taxon>
        <taxon>Bacteroidia</taxon>
        <taxon>Marinilabiliales</taxon>
        <taxon>Prolixibacteraceae</taxon>
        <taxon>Gaoshiqia</taxon>
    </lineage>
</organism>
<accession>A0AA42C5X3</accession>
<protein>
    <submittedName>
        <fullName evidence="1">Uncharacterized protein</fullName>
    </submittedName>
</protein>
<comment type="caution">
    <text evidence="1">The sequence shown here is derived from an EMBL/GenBank/DDBJ whole genome shotgun (WGS) entry which is preliminary data.</text>
</comment>
<gene>
    <name evidence="1" type="ORF">N2K84_11295</name>
</gene>